<dbReference type="OrthoDB" id="2592364at2"/>
<evidence type="ECO:0000313" key="2">
    <source>
        <dbReference type="EMBL" id="GEN82814.1"/>
    </source>
</evidence>
<dbReference type="RefSeq" id="WP_147056199.1">
    <property type="nucleotide sequence ID" value="NZ_BJYL01000015.1"/>
</dbReference>
<keyword evidence="3" id="KW-1185">Reference proteome</keyword>
<protein>
    <submittedName>
        <fullName evidence="2">Uncharacterized protein</fullName>
    </submittedName>
</protein>
<comment type="caution">
    <text evidence="2">The sequence shown here is derived from an EMBL/GenBank/DDBJ whole genome shotgun (WGS) entry which is preliminary data.</text>
</comment>
<proteinExistence type="predicted"/>
<sequence>MKGNVFFKKHHFIIFILLIIIYFAPFFLGGYFWTERSAIRNTFPNQDGIVVFEKDFKNKKVIILDTGQNKYIKLIENNFWFLYRSILVGGIDINSSNKKMNITWAATHQEAGIYYTLFAADVFDKGIVKVIVSNESNLEKKDLSLIEVEEQSTIFIELDVENGVAAHYTLIPSVDVGGFSFRGIDAEGNVISIY</sequence>
<evidence type="ECO:0000256" key="1">
    <source>
        <dbReference type="SAM" id="Phobius"/>
    </source>
</evidence>
<dbReference type="AlphaFoldDB" id="A0A511Z5U5"/>
<dbReference type="Proteomes" id="UP000321901">
    <property type="component" value="Unassembled WGS sequence"/>
</dbReference>
<dbReference type="EMBL" id="BJYL01000015">
    <property type="protein sequence ID" value="GEN82814.1"/>
    <property type="molecule type" value="Genomic_DNA"/>
</dbReference>
<keyword evidence="1" id="KW-0472">Membrane</keyword>
<name>A0A511Z5U5_9BACL</name>
<keyword evidence="1" id="KW-0812">Transmembrane</keyword>
<keyword evidence="1" id="KW-1133">Transmembrane helix</keyword>
<organism evidence="2 3">
    <name type="scientific">Sporosarcina luteola</name>
    <dbReference type="NCBI Taxonomy" id="582850"/>
    <lineage>
        <taxon>Bacteria</taxon>
        <taxon>Bacillati</taxon>
        <taxon>Bacillota</taxon>
        <taxon>Bacilli</taxon>
        <taxon>Bacillales</taxon>
        <taxon>Caryophanaceae</taxon>
        <taxon>Sporosarcina</taxon>
    </lineage>
</organism>
<gene>
    <name evidence="2" type="ORF">SLU01_11260</name>
</gene>
<accession>A0A511Z5U5</accession>
<evidence type="ECO:0000313" key="3">
    <source>
        <dbReference type="Proteomes" id="UP000321901"/>
    </source>
</evidence>
<reference evidence="2 3" key="1">
    <citation type="submission" date="2019-07" db="EMBL/GenBank/DDBJ databases">
        <title>Whole genome shotgun sequence of Sporosarcina luteola NBRC 105378.</title>
        <authorList>
            <person name="Hosoyama A."/>
            <person name="Uohara A."/>
            <person name="Ohji S."/>
            <person name="Ichikawa N."/>
        </authorList>
    </citation>
    <scope>NUCLEOTIDE SEQUENCE [LARGE SCALE GENOMIC DNA]</scope>
    <source>
        <strain evidence="2 3">NBRC 105378</strain>
    </source>
</reference>
<feature type="transmembrane region" description="Helical" evidence="1">
    <location>
        <begin position="12"/>
        <end position="33"/>
    </location>
</feature>